<gene>
    <name evidence="3" type="ORF">PAMY1081_LOCUS246</name>
</gene>
<name>A0A7R9SV50_9CHLO</name>
<dbReference type="AlphaFoldDB" id="A0A7R9SV50"/>
<accession>A0A7R9SV50</accession>
<feature type="compositionally biased region" description="Polar residues" evidence="1">
    <location>
        <begin position="210"/>
        <end position="225"/>
    </location>
</feature>
<feature type="region of interest" description="Disordered" evidence="1">
    <location>
        <begin position="209"/>
        <end position="236"/>
    </location>
</feature>
<organism evidence="3">
    <name type="scientific">Polyblepharides amylifera</name>
    <dbReference type="NCBI Taxonomy" id="1486889"/>
    <lineage>
        <taxon>Eukaryota</taxon>
        <taxon>Viridiplantae</taxon>
        <taxon>Chlorophyta</taxon>
        <taxon>Pyramimonadophyceae</taxon>
        <taxon>Pyramimonadales</taxon>
        <taxon>Polyblepharidaceae</taxon>
        <taxon>Polyblepharides</taxon>
    </lineage>
</organism>
<evidence type="ECO:0000256" key="2">
    <source>
        <dbReference type="SAM" id="SignalP"/>
    </source>
</evidence>
<evidence type="ECO:0000256" key="1">
    <source>
        <dbReference type="SAM" id="MobiDB-lite"/>
    </source>
</evidence>
<dbReference type="EMBL" id="HBDV01000361">
    <property type="protein sequence ID" value="CAD8215972.1"/>
    <property type="molecule type" value="Transcribed_RNA"/>
</dbReference>
<proteinExistence type="predicted"/>
<reference evidence="3" key="1">
    <citation type="submission" date="2021-01" db="EMBL/GenBank/DDBJ databases">
        <authorList>
            <person name="Corre E."/>
            <person name="Pelletier E."/>
            <person name="Niang G."/>
            <person name="Scheremetjew M."/>
            <person name="Finn R."/>
            <person name="Kale V."/>
            <person name="Holt S."/>
            <person name="Cochrane G."/>
            <person name="Meng A."/>
            <person name="Brown T."/>
            <person name="Cohen L."/>
        </authorList>
    </citation>
    <scope>NUCLEOTIDE SEQUENCE</scope>
    <source>
        <strain evidence="3">CCMP720</strain>
    </source>
</reference>
<sequence length="445" mass="48980">MNEEDVILLSLLVLLVKSKSKMALQFGMKAMNMKSSTESFEENWMLMAVIFDTIGSGTLAELGGNLNTFHKDPELAAKVGERIDVDVSTAIRLQAQWMKNPMDAPVFTELPRAVIFLARIITLLRKDCELLHRELSVVAVWAPYARRALKKIKSEGSDNPMIDLALALPENPTQTSQLEAFLTNMQKNPEIITRFITASDRLSNPVPHNALSTPPYQLVPSTGTSRGVDAPSDVEESTLHAPGMKEVGISLLEMLTSLVELSGESFGHHILEHVHEWLDVQDPEDVESVVQTGTALLKSKPETLHKLGVALKELQELEPSEVVQQERESGWRMEEEEDLATVLSKQKGGSKEVLLRSVRFVSAVADIVQGNDRGTGVGLQLNQLELALLDTSEAQVQLMISILVFYFKCCSSLSAIASPFLHNPRLTAGAFIVVGLSVVMYSNVN</sequence>
<feature type="signal peptide" evidence="2">
    <location>
        <begin position="1"/>
        <end position="23"/>
    </location>
</feature>
<protein>
    <submittedName>
        <fullName evidence="3">Uncharacterized protein</fullName>
    </submittedName>
</protein>
<keyword evidence="2" id="KW-0732">Signal</keyword>
<feature type="chain" id="PRO_5030750425" evidence="2">
    <location>
        <begin position="24"/>
        <end position="445"/>
    </location>
</feature>
<evidence type="ECO:0000313" key="3">
    <source>
        <dbReference type="EMBL" id="CAD8215972.1"/>
    </source>
</evidence>